<dbReference type="Pfam" id="PF08857">
    <property type="entry name" value="ParBc_2"/>
    <property type="match status" value="1"/>
</dbReference>
<feature type="signal peptide" evidence="1">
    <location>
        <begin position="1"/>
        <end position="22"/>
    </location>
</feature>
<evidence type="ECO:0000313" key="2">
    <source>
        <dbReference type="EMBL" id="RDE49626.1"/>
    </source>
</evidence>
<keyword evidence="1" id="KW-0732">Signal</keyword>
<proteinExistence type="predicted"/>
<protein>
    <recommendedName>
        <fullName evidence="4">Chromosome partitioning protein ParB</fullName>
    </recommendedName>
</protein>
<comment type="caution">
    <text evidence="2">The sequence shown here is derived from an EMBL/GenBank/DDBJ whole genome shotgun (WGS) entry which is preliminary data.</text>
</comment>
<dbReference type="Gene3D" id="3.90.1530.10">
    <property type="entry name" value="Conserved hypothetical protein from pyrococcus furiosus pfu- 392566-001, ParB domain"/>
    <property type="match status" value="1"/>
</dbReference>
<dbReference type="InterPro" id="IPR036086">
    <property type="entry name" value="ParB/Sulfiredoxin_sf"/>
</dbReference>
<dbReference type="EMBL" id="QPGA01000036">
    <property type="protein sequence ID" value="RDE49626.1"/>
    <property type="molecule type" value="Genomic_DNA"/>
</dbReference>
<evidence type="ECO:0000313" key="3">
    <source>
        <dbReference type="Proteomes" id="UP000253831"/>
    </source>
</evidence>
<name>A0A369XL44_9PROT</name>
<sequence>MRAITMMLSGLLAIGLAGTAEAKKDKDDDKIAECGKHTKVARADDDGIISLKEKMKRGCVIEVKDLHPTQSAVGMDAVECKAAKITGKAKAGKLDKYLLGEKRWVPLVRGPGEVFYLTDHHHLSTAVWNADLKNSDKKVYGYLIADWSDLKDGDFWTQMVEKHDTWLKNPAGEDILPSQLPKSIGALQDDPLRTLSAWVRNSCGYIKCDTPGVSLDDDELSCDDKFHESATCAPANVYFLEFKWAAYLGNVPAVKEALASEASCSQQDPLNQECLDKQYDVMIKALPLAMQAAAAPEAAQVLGKDAGHNPAVQPGIPQPKRCQ</sequence>
<organism evidence="2 3">
    <name type="scientific">Candidatus Accumulibacter meliphilus</name>
    <dbReference type="NCBI Taxonomy" id="2211374"/>
    <lineage>
        <taxon>Bacteria</taxon>
        <taxon>Pseudomonadati</taxon>
        <taxon>Pseudomonadota</taxon>
        <taxon>Betaproteobacteria</taxon>
        <taxon>Candidatus Accumulibacter</taxon>
    </lineage>
</organism>
<feature type="chain" id="PRO_5016827304" description="Chromosome partitioning protein ParB" evidence="1">
    <location>
        <begin position="23"/>
        <end position="323"/>
    </location>
</feature>
<dbReference type="AlphaFoldDB" id="A0A369XL44"/>
<dbReference type="Proteomes" id="UP000253831">
    <property type="component" value="Unassembled WGS sequence"/>
</dbReference>
<dbReference type="InterPro" id="IPR014956">
    <property type="entry name" value="ParBc_2"/>
</dbReference>
<evidence type="ECO:0000256" key="1">
    <source>
        <dbReference type="SAM" id="SignalP"/>
    </source>
</evidence>
<reference evidence="2 3" key="1">
    <citation type="submission" date="2018-05" db="EMBL/GenBank/DDBJ databases">
        <title>Integrated omic analyses show evidence that a Ca. Accumulibacter phosphatis strain performs denitrification under micro-aerobic conditions.</title>
        <authorList>
            <person name="Camejo P.Y."/>
            <person name="Katherine M.D."/>
            <person name="Daniel N.R."/>
        </authorList>
    </citation>
    <scope>NUCLEOTIDE SEQUENCE [LARGE SCALE GENOMIC DNA]</scope>
    <source>
        <strain evidence="2">UW-LDO-IC</strain>
    </source>
</reference>
<dbReference type="CDD" id="cd16390">
    <property type="entry name" value="ParB_N_Srx_like"/>
    <property type="match status" value="1"/>
</dbReference>
<accession>A0A369XL44</accession>
<gene>
    <name evidence="2" type="ORF">DVS81_15540</name>
</gene>
<evidence type="ECO:0008006" key="4">
    <source>
        <dbReference type="Google" id="ProtNLM"/>
    </source>
</evidence>
<dbReference type="SUPFAM" id="SSF110849">
    <property type="entry name" value="ParB/Sulfiredoxin"/>
    <property type="match status" value="1"/>
</dbReference>